<dbReference type="AlphaFoldDB" id="A0A1X7VIN1"/>
<dbReference type="PANTHER" id="PTHR13447">
    <property type="entry name" value="MITOCHONDRIAL 28S RIBOSOMAL PROTEIN S28"/>
    <property type="match status" value="1"/>
</dbReference>
<dbReference type="GO" id="GO:0005763">
    <property type="term" value="C:mitochondrial small ribosomal subunit"/>
    <property type="evidence" value="ECO:0007669"/>
    <property type="project" value="TreeGrafter"/>
</dbReference>
<evidence type="ECO:0000313" key="3">
    <source>
        <dbReference type="EnsemblMetazoa" id="Aqu2.1.39907_001"/>
    </source>
</evidence>
<feature type="compositionally biased region" description="Acidic residues" evidence="1">
    <location>
        <begin position="186"/>
        <end position="198"/>
    </location>
</feature>
<dbReference type="GO" id="GO:0003676">
    <property type="term" value="F:nucleic acid binding"/>
    <property type="evidence" value="ECO:0007669"/>
    <property type="project" value="InterPro"/>
</dbReference>
<dbReference type="SUPFAM" id="SSF50249">
    <property type="entry name" value="Nucleic acid-binding proteins"/>
    <property type="match status" value="1"/>
</dbReference>
<dbReference type="InterPro" id="IPR019375">
    <property type="entry name" value="Ribosomal_bS1m"/>
</dbReference>
<dbReference type="InterPro" id="IPR012340">
    <property type="entry name" value="NA-bd_OB-fold"/>
</dbReference>
<dbReference type="Pfam" id="PF10246">
    <property type="entry name" value="MRP-S35"/>
    <property type="match status" value="1"/>
</dbReference>
<evidence type="ECO:0000259" key="2">
    <source>
        <dbReference type="PROSITE" id="PS50126"/>
    </source>
</evidence>
<dbReference type="InParanoid" id="A0A1X7VIN1"/>
<dbReference type="OrthoDB" id="6020229at2759"/>
<dbReference type="InterPro" id="IPR003029">
    <property type="entry name" value="S1_domain"/>
</dbReference>
<name>A0A1X7VIN1_AMPQE</name>
<evidence type="ECO:0000256" key="1">
    <source>
        <dbReference type="SAM" id="MobiDB-lite"/>
    </source>
</evidence>
<feature type="region of interest" description="Disordered" evidence="1">
    <location>
        <begin position="186"/>
        <end position="210"/>
    </location>
</feature>
<dbReference type="STRING" id="400682.A0A1X7VIN1"/>
<reference evidence="3" key="1">
    <citation type="submission" date="2017-05" db="UniProtKB">
        <authorList>
            <consortium name="EnsemblMetazoa"/>
        </authorList>
    </citation>
    <scope>IDENTIFICATION</scope>
</reference>
<organism evidence="3">
    <name type="scientific">Amphimedon queenslandica</name>
    <name type="common">Sponge</name>
    <dbReference type="NCBI Taxonomy" id="400682"/>
    <lineage>
        <taxon>Eukaryota</taxon>
        <taxon>Metazoa</taxon>
        <taxon>Porifera</taxon>
        <taxon>Demospongiae</taxon>
        <taxon>Heteroscleromorpha</taxon>
        <taxon>Haplosclerida</taxon>
        <taxon>Niphatidae</taxon>
        <taxon>Amphimedon</taxon>
    </lineage>
</organism>
<dbReference type="EnsemblMetazoa" id="Aqu2.1.39907_001">
    <property type="protein sequence ID" value="Aqu2.1.39907_001"/>
    <property type="gene ID" value="Aqu2.1.39907"/>
</dbReference>
<proteinExistence type="predicted"/>
<dbReference type="eggNOG" id="KOG4078">
    <property type="taxonomic scope" value="Eukaryota"/>
</dbReference>
<dbReference type="PANTHER" id="PTHR13447:SF2">
    <property type="entry name" value="SMALL RIBOSOMAL SUBUNIT PROTEIN BS1M"/>
    <property type="match status" value="1"/>
</dbReference>
<accession>A0A1X7VIN1</accession>
<protein>
    <recommendedName>
        <fullName evidence="2">S1 motif domain-containing protein</fullName>
    </recommendedName>
</protein>
<feature type="domain" description="S1 motif" evidence="2">
    <location>
        <begin position="75"/>
        <end position="144"/>
    </location>
</feature>
<dbReference type="PROSITE" id="PS50126">
    <property type="entry name" value="S1"/>
    <property type="match status" value="1"/>
</dbReference>
<sequence length="210" mass="23360">MATIRACGVMSRFGASLRTLTTPQTRYRDTKRPIVSFRSLSWSTEGENRTNGEETFAEMMAKSRLLTSCGSSPVGHKVLGKIIAVVDDNLYIDFGGKFHGVVPCPEFGSEIYVVGTKVEVIVKDLEMSAHFLGAPQDSSLLEARIKLVGLLREFKMNLISNSKTGNETFYEDDDDDLDASFYDDETTSIYDDNDEDDNSTSKMDYSKVLT</sequence>
<dbReference type="Gene3D" id="2.40.50.140">
    <property type="entry name" value="Nucleic acid-binding proteins"/>
    <property type="match status" value="1"/>
</dbReference>